<accession>A0A6A5TRS2</accession>
<dbReference type="OrthoDB" id="3233595at2759"/>
<keyword evidence="3" id="KW-0560">Oxidoreductase</keyword>
<name>A0A6A5TRS2_9PLEO</name>
<dbReference type="Proteomes" id="UP000800035">
    <property type="component" value="Unassembled WGS sequence"/>
</dbReference>
<dbReference type="InterPro" id="IPR011032">
    <property type="entry name" value="GroES-like_sf"/>
</dbReference>
<dbReference type="GO" id="GO:0016651">
    <property type="term" value="F:oxidoreductase activity, acting on NAD(P)H"/>
    <property type="evidence" value="ECO:0007669"/>
    <property type="project" value="InterPro"/>
</dbReference>
<evidence type="ECO:0000256" key="3">
    <source>
        <dbReference type="ARBA" id="ARBA00023002"/>
    </source>
</evidence>
<proteinExistence type="inferred from homology"/>
<organism evidence="5 6">
    <name type="scientific">Byssothecium circinans</name>
    <dbReference type="NCBI Taxonomy" id="147558"/>
    <lineage>
        <taxon>Eukaryota</taxon>
        <taxon>Fungi</taxon>
        <taxon>Dikarya</taxon>
        <taxon>Ascomycota</taxon>
        <taxon>Pezizomycotina</taxon>
        <taxon>Dothideomycetes</taxon>
        <taxon>Pleosporomycetidae</taxon>
        <taxon>Pleosporales</taxon>
        <taxon>Massarineae</taxon>
        <taxon>Massarinaceae</taxon>
        <taxon>Byssothecium</taxon>
    </lineage>
</organism>
<dbReference type="SUPFAM" id="SSF51735">
    <property type="entry name" value="NAD(P)-binding Rossmann-fold domains"/>
    <property type="match status" value="1"/>
</dbReference>
<comment type="subunit">
    <text evidence="2">Monomer.</text>
</comment>
<dbReference type="EMBL" id="ML976996">
    <property type="protein sequence ID" value="KAF1955108.1"/>
    <property type="molecule type" value="Genomic_DNA"/>
</dbReference>
<keyword evidence="6" id="KW-1185">Reference proteome</keyword>
<dbReference type="Gene3D" id="3.90.180.10">
    <property type="entry name" value="Medium-chain alcohol dehydrogenases, catalytic domain"/>
    <property type="match status" value="1"/>
</dbReference>
<dbReference type="CDD" id="cd08249">
    <property type="entry name" value="enoyl_reductase_like"/>
    <property type="match status" value="1"/>
</dbReference>
<gene>
    <name evidence="5" type="ORF">CC80DRAFT_416510</name>
</gene>
<dbReference type="PANTHER" id="PTHR45348">
    <property type="entry name" value="HYPOTHETICAL OXIDOREDUCTASE (EUROFUNG)"/>
    <property type="match status" value="1"/>
</dbReference>
<evidence type="ECO:0000313" key="5">
    <source>
        <dbReference type="EMBL" id="KAF1955108.1"/>
    </source>
</evidence>
<dbReference type="PANTHER" id="PTHR45348:SF5">
    <property type="entry name" value="OXIDOREDUCTASE, PUTATIVE (AFU_ORTHOLOGUE AFUA_8G01420)-RELATED"/>
    <property type="match status" value="1"/>
</dbReference>
<feature type="domain" description="Enoyl reductase (ER)" evidence="4">
    <location>
        <begin position="9"/>
        <end position="324"/>
    </location>
</feature>
<dbReference type="InterPro" id="IPR020843">
    <property type="entry name" value="ER"/>
</dbReference>
<evidence type="ECO:0000313" key="6">
    <source>
        <dbReference type="Proteomes" id="UP000800035"/>
    </source>
</evidence>
<dbReference type="SMART" id="SM00829">
    <property type="entry name" value="PKS_ER"/>
    <property type="match status" value="1"/>
</dbReference>
<dbReference type="SUPFAM" id="SSF50129">
    <property type="entry name" value="GroES-like"/>
    <property type="match status" value="1"/>
</dbReference>
<evidence type="ECO:0000256" key="1">
    <source>
        <dbReference type="ARBA" id="ARBA00008072"/>
    </source>
</evidence>
<evidence type="ECO:0000256" key="2">
    <source>
        <dbReference type="ARBA" id="ARBA00011245"/>
    </source>
</evidence>
<dbReference type="AlphaFoldDB" id="A0A6A5TRS2"/>
<comment type="similarity">
    <text evidence="1">Belongs to the zinc-containing alcohol dehydrogenase family.</text>
</comment>
<dbReference type="Gene3D" id="3.40.50.720">
    <property type="entry name" value="NAD(P)-binding Rossmann-like Domain"/>
    <property type="match status" value="1"/>
</dbReference>
<dbReference type="InterPro" id="IPR047122">
    <property type="entry name" value="Trans-enoyl_RdTase-like"/>
</dbReference>
<evidence type="ECO:0000259" key="4">
    <source>
        <dbReference type="SMART" id="SM00829"/>
    </source>
</evidence>
<sequence>MKEAIVYKGPRVEIVDTPIPESPTPDHLVIKVVVSGSNPKDWKLPHLWGASQNTGDDIAGIVHSVGSNVYEFKPGDRVASYHEMMTPGGSFAEYAIGLQHLTVHIPKNTSFEEASTVPLAAMTAAVGLHIRLGLAEPWGKNEKEIPLLVYGGAAAVGAYVIKLAVRANIHPIIAVAGKGISYVESLLDPSKGDVVVDYRKGDAAVVKGIKDALRGKKLEYVVDAVSDNNSWVNAVQVLDPKGAITLVLPGKEYPGIPGTVTQSVTSVDCVFKADKDFAFVYFRFLARGLDQGWFKGHPFEVVPGGLNGVETGLRNLYEGKASAVKYVFRIAETEGVKGSEL</sequence>
<dbReference type="InterPro" id="IPR036291">
    <property type="entry name" value="NAD(P)-bd_dom_sf"/>
</dbReference>
<reference evidence="5" key="1">
    <citation type="journal article" date="2020" name="Stud. Mycol.">
        <title>101 Dothideomycetes genomes: a test case for predicting lifestyles and emergence of pathogens.</title>
        <authorList>
            <person name="Haridas S."/>
            <person name="Albert R."/>
            <person name="Binder M."/>
            <person name="Bloem J."/>
            <person name="Labutti K."/>
            <person name="Salamov A."/>
            <person name="Andreopoulos B."/>
            <person name="Baker S."/>
            <person name="Barry K."/>
            <person name="Bills G."/>
            <person name="Bluhm B."/>
            <person name="Cannon C."/>
            <person name="Castanera R."/>
            <person name="Culley D."/>
            <person name="Daum C."/>
            <person name="Ezra D."/>
            <person name="Gonzalez J."/>
            <person name="Henrissat B."/>
            <person name="Kuo A."/>
            <person name="Liang C."/>
            <person name="Lipzen A."/>
            <person name="Lutzoni F."/>
            <person name="Magnuson J."/>
            <person name="Mondo S."/>
            <person name="Nolan M."/>
            <person name="Ohm R."/>
            <person name="Pangilinan J."/>
            <person name="Park H.-J."/>
            <person name="Ramirez L."/>
            <person name="Alfaro M."/>
            <person name="Sun H."/>
            <person name="Tritt A."/>
            <person name="Yoshinaga Y."/>
            <person name="Zwiers L.-H."/>
            <person name="Turgeon B."/>
            <person name="Goodwin S."/>
            <person name="Spatafora J."/>
            <person name="Crous P."/>
            <person name="Grigoriev I."/>
        </authorList>
    </citation>
    <scope>NUCLEOTIDE SEQUENCE</scope>
    <source>
        <strain evidence="5">CBS 675.92</strain>
    </source>
</reference>
<dbReference type="Pfam" id="PF08240">
    <property type="entry name" value="ADH_N"/>
    <property type="match status" value="1"/>
</dbReference>
<dbReference type="InterPro" id="IPR013154">
    <property type="entry name" value="ADH-like_N"/>
</dbReference>
<protein>
    <submittedName>
        <fullName evidence="5">GroES-like protein</fullName>
    </submittedName>
</protein>